<dbReference type="Proteomes" id="UP000273054">
    <property type="component" value="Segment"/>
</dbReference>
<protein>
    <submittedName>
        <fullName evidence="1">Uncharacterized protein</fullName>
    </submittedName>
</protein>
<evidence type="ECO:0000313" key="1">
    <source>
        <dbReference type="EMBL" id="SPN78841.1"/>
    </source>
</evidence>
<evidence type="ECO:0000313" key="2">
    <source>
        <dbReference type="Proteomes" id="UP000273054"/>
    </source>
</evidence>
<proteinExistence type="predicted"/>
<keyword evidence="2" id="KW-1185">Reference proteome</keyword>
<reference evidence="1" key="1">
    <citation type="submission" date="2018-03" db="EMBL/GenBank/DDBJ databases">
        <authorList>
            <consortium name="Urmite Genomes"/>
        </authorList>
    </citation>
    <scope>NUCLEOTIDE SEQUENCE [LARGE SCALE GENOMIC DNA]</scope>
    <source>
        <strain evidence="1">IHUMI-27.7</strain>
    </source>
</reference>
<sequence length="357" mass="40682">MNYALPYSDTLEVCTPELCGEEFWKEKAFREGFSFAFFDLYKRRGIYSLATENKQISPSYRYLELISPINLPPESLAVFDGRENTVTDARGSLLGIYESYYGLWLALYSYNREAIDFFYSSLDITSNDLYWLPNNLTQALPPQKALNYLAKISSSPSLKVEEEMGVGLEEVLQAEEQGVTLDLLLRLATYGSLSLITRLALPEDLTPEEKKQLLYAAASSGNNEVLDFYQKELQESILESDQIPEYVFRGMQKYLLYTGDVQSVYNILQRLPSSSMHYMAEYSFGISVDLALLLLRKQPTANNYYNLILYNLGNIDLLLTLLPLRESIELGSVDCIDISEQEDYFPLGWNLASDISC</sequence>
<gene>
    <name evidence="1" type="ORF">BRZCDTV_27</name>
</gene>
<name>A0A2R8FDD5_9VIRU</name>
<accession>A0A2R8FDD5</accession>
<organism evidence="1">
    <name type="scientific">Brazilian cedratvirus IHUMI</name>
    <dbReference type="NCBI Taxonomy" id="2126980"/>
    <lineage>
        <taxon>Viruses</taxon>
        <taxon>Pithoviruses</taxon>
        <taxon>Orthocedratvirinae</taxon>
        <taxon>Alphacedratvirus</taxon>
        <taxon>Alphacedratvirus brasiliense</taxon>
    </lineage>
</organism>
<dbReference type="EMBL" id="LT994651">
    <property type="protein sequence ID" value="SPN78841.1"/>
    <property type="molecule type" value="Genomic_DNA"/>
</dbReference>